<dbReference type="SUPFAM" id="SSF51735">
    <property type="entry name" value="NAD(P)-binding Rossmann-fold domains"/>
    <property type="match status" value="1"/>
</dbReference>
<dbReference type="Gene3D" id="3.40.50.720">
    <property type="entry name" value="NAD(P)-binding Rossmann-like Domain"/>
    <property type="match status" value="1"/>
</dbReference>
<evidence type="ECO:0000313" key="2">
    <source>
        <dbReference type="EMBL" id="CEA03605.1"/>
    </source>
</evidence>
<dbReference type="Gene3D" id="3.30.1780.10">
    <property type="entry name" value="ornithine cyclodeaminase, domain 1"/>
    <property type="match status" value="1"/>
</dbReference>
<dbReference type="GO" id="GO:0005737">
    <property type="term" value="C:cytoplasm"/>
    <property type="evidence" value="ECO:0007669"/>
    <property type="project" value="TreeGrafter"/>
</dbReference>
<dbReference type="InterPro" id="IPR036291">
    <property type="entry name" value="NAD(P)-bd_dom_sf"/>
</dbReference>
<dbReference type="PANTHER" id="PTHR13812:SF19">
    <property type="entry name" value="KETIMINE REDUCTASE MU-CRYSTALLIN"/>
    <property type="match status" value="1"/>
</dbReference>
<dbReference type="Pfam" id="PF02423">
    <property type="entry name" value="OCD_Mu_crystall"/>
    <property type="match status" value="1"/>
</dbReference>
<dbReference type="EMBL" id="LN483075">
    <property type="protein sequence ID" value="CEA03605.1"/>
    <property type="molecule type" value="Genomic_DNA"/>
</dbReference>
<dbReference type="PIRSF" id="PIRSF001439">
    <property type="entry name" value="CryM"/>
    <property type="match status" value="1"/>
</dbReference>
<proteinExistence type="inferred from homology"/>
<accession>A0A078MBD0</accession>
<dbReference type="AlphaFoldDB" id="A0A078MBD0"/>
<dbReference type="FunFam" id="3.40.50.720:FF:000311">
    <property type="entry name" value="Ornithine cyclodeaminase"/>
    <property type="match status" value="1"/>
</dbReference>
<reference evidence="2" key="1">
    <citation type="submission" date="2014-07" db="EMBL/GenBank/DDBJ databases">
        <authorList>
            <person name="Urmite Genomes Urmite Genomes"/>
        </authorList>
    </citation>
    <scope>NUCLEOTIDE SEQUENCE</scope>
    <source>
        <strain evidence="2">13S34_air</strain>
    </source>
</reference>
<organism evidence="2">
    <name type="scientific">Metalysinibacillus saudimassiliensis</name>
    <dbReference type="NCBI Taxonomy" id="1461583"/>
    <lineage>
        <taxon>Bacteria</taxon>
        <taxon>Bacillati</taxon>
        <taxon>Bacillota</taxon>
        <taxon>Bacilli</taxon>
        <taxon>Bacillales</taxon>
        <taxon>Caryophanaceae</taxon>
        <taxon>Metalysinibacillus</taxon>
    </lineage>
</organism>
<sequence>MLLFNQRLIQQHYGMKEAIADVRATLRAKKNGQIDAPERTVVNVAEYNASALYMPCLNLASQMAAMKIVSIFPTNAEKNLPTTQGAMLLTNMENGQHIALMNASYLTRLRTGAQSAIATERFAKKDADTLAVIGTGGMAFEQVLGINEVRQLTTIYLYNRTKDKAFTFKQKLADFGVNAEIIVVDSAAEAAKHAQIINCATRSTESVILKSEVQPGTHINGVGSYLPEMREIDTALITADNQIIVDDVEGFKHEAGEFIAAVNDGTWAFDQIFASLEDVVTDETIVRRDDEVITIFKSVGASYYDLAVAEGTYREVKPYGETITIE</sequence>
<comment type="similarity">
    <text evidence="1">Belongs to the ornithine cyclodeaminase/mu-crystallin family.</text>
</comment>
<evidence type="ECO:0000256" key="1">
    <source>
        <dbReference type="ARBA" id="ARBA00008903"/>
    </source>
</evidence>
<dbReference type="InterPro" id="IPR003462">
    <property type="entry name" value="ODC_Mu_crystall"/>
</dbReference>
<dbReference type="PATRIC" id="fig|1461583.4.peg.1560"/>
<dbReference type="GO" id="GO:0019752">
    <property type="term" value="P:carboxylic acid metabolic process"/>
    <property type="evidence" value="ECO:0007669"/>
    <property type="project" value="UniProtKB-ARBA"/>
</dbReference>
<dbReference type="InterPro" id="IPR023401">
    <property type="entry name" value="ODC_N"/>
</dbReference>
<dbReference type="PANTHER" id="PTHR13812">
    <property type="entry name" value="KETIMINE REDUCTASE MU-CRYSTALLIN"/>
    <property type="match status" value="1"/>
</dbReference>
<dbReference type="GO" id="GO:0016491">
    <property type="term" value="F:oxidoreductase activity"/>
    <property type="evidence" value="ECO:0007669"/>
    <property type="project" value="UniProtKB-ARBA"/>
</dbReference>
<name>A0A078MBD0_9BACL</name>
<protein>
    <submittedName>
        <fullName evidence="2">L-lysine cyclodeaminase</fullName>
    </submittedName>
</protein>
<gene>
    <name evidence="2" type="primary">rapL</name>
    <name evidence="2" type="ORF">BN1050_01624</name>
</gene>
<dbReference type="HOGENOM" id="CLU_042088_1_0_9"/>